<keyword evidence="8" id="KW-0732">Signal</keyword>
<evidence type="ECO:0000313" key="11">
    <source>
        <dbReference type="RefSeq" id="XP_052744846.1"/>
    </source>
</evidence>
<keyword evidence="3" id="KW-0349">Heme</keyword>
<accession>A0ABM3M0J4</accession>
<feature type="domain" description="Catalase core" evidence="9">
    <location>
        <begin position="42"/>
        <end position="424"/>
    </location>
</feature>
<evidence type="ECO:0000256" key="1">
    <source>
        <dbReference type="ARBA" id="ARBA00005329"/>
    </source>
</evidence>
<dbReference type="GeneID" id="112053146"/>
<evidence type="ECO:0000256" key="5">
    <source>
        <dbReference type="ARBA" id="ARBA00023002"/>
    </source>
</evidence>
<dbReference type="InterPro" id="IPR020835">
    <property type="entry name" value="Catalase_sf"/>
</dbReference>
<dbReference type="Pfam" id="PF00199">
    <property type="entry name" value="Catalase"/>
    <property type="match status" value="1"/>
</dbReference>
<keyword evidence="7" id="KW-0376">Hydrogen peroxide</keyword>
<dbReference type="PANTHER" id="PTHR11465">
    <property type="entry name" value="CATALASE"/>
    <property type="match status" value="1"/>
</dbReference>
<dbReference type="PRINTS" id="PR00067">
    <property type="entry name" value="CATALASE"/>
</dbReference>
<dbReference type="Proteomes" id="UP001652582">
    <property type="component" value="Chromosome 24"/>
</dbReference>
<evidence type="ECO:0000256" key="2">
    <source>
        <dbReference type="ARBA" id="ARBA00022559"/>
    </source>
</evidence>
<dbReference type="Gene3D" id="2.40.180.10">
    <property type="entry name" value="Catalase core domain"/>
    <property type="match status" value="1"/>
</dbReference>
<evidence type="ECO:0000256" key="4">
    <source>
        <dbReference type="ARBA" id="ARBA00022723"/>
    </source>
</evidence>
<keyword evidence="2" id="KW-0575">Peroxidase</keyword>
<dbReference type="SMART" id="SM01060">
    <property type="entry name" value="Catalase"/>
    <property type="match status" value="1"/>
</dbReference>
<evidence type="ECO:0000256" key="3">
    <source>
        <dbReference type="ARBA" id="ARBA00022617"/>
    </source>
</evidence>
<keyword evidence="6" id="KW-0408">Iron</keyword>
<dbReference type="Pfam" id="PF06628">
    <property type="entry name" value="Catalase-rel"/>
    <property type="match status" value="1"/>
</dbReference>
<evidence type="ECO:0000256" key="8">
    <source>
        <dbReference type="SAM" id="SignalP"/>
    </source>
</evidence>
<dbReference type="PANTHER" id="PTHR11465:SF9">
    <property type="entry name" value="CATALASE"/>
    <property type="match status" value="1"/>
</dbReference>
<dbReference type="PIRSF" id="PIRSF038928">
    <property type="entry name" value="Catalase_clade1-3"/>
    <property type="match status" value="1"/>
</dbReference>
<dbReference type="InterPro" id="IPR024711">
    <property type="entry name" value="Catalase_clade1/3"/>
</dbReference>
<dbReference type="InterPro" id="IPR018028">
    <property type="entry name" value="Catalase"/>
</dbReference>
<organism evidence="10 11">
    <name type="scientific">Bicyclus anynana</name>
    <name type="common">Squinting bush brown butterfly</name>
    <dbReference type="NCBI Taxonomy" id="110368"/>
    <lineage>
        <taxon>Eukaryota</taxon>
        <taxon>Metazoa</taxon>
        <taxon>Ecdysozoa</taxon>
        <taxon>Arthropoda</taxon>
        <taxon>Hexapoda</taxon>
        <taxon>Insecta</taxon>
        <taxon>Pterygota</taxon>
        <taxon>Neoptera</taxon>
        <taxon>Endopterygota</taxon>
        <taxon>Lepidoptera</taxon>
        <taxon>Glossata</taxon>
        <taxon>Ditrysia</taxon>
        <taxon>Papilionoidea</taxon>
        <taxon>Nymphalidae</taxon>
        <taxon>Satyrinae</taxon>
        <taxon>Satyrini</taxon>
        <taxon>Mycalesina</taxon>
        <taxon>Bicyclus</taxon>
    </lineage>
</organism>
<comment type="similarity">
    <text evidence="1">Belongs to the catalase family.</text>
</comment>
<evidence type="ECO:0000313" key="10">
    <source>
        <dbReference type="Proteomes" id="UP001652582"/>
    </source>
</evidence>
<dbReference type="RefSeq" id="XP_052744846.1">
    <property type="nucleotide sequence ID" value="XM_052888886.1"/>
</dbReference>
<evidence type="ECO:0000256" key="6">
    <source>
        <dbReference type="ARBA" id="ARBA00023004"/>
    </source>
</evidence>
<keyword evidence="4" id="KW-0479">Metal-binding</keyword>
<name>A0ABM3M0J4_BICAN</name>
<evidence type="ECO:0000259" key="9">
    <source>
        <dbReference type="SMART" id="SM01060"/>
    </source>
</evidence>
<sequence>MIAFVGLLLTTAALTAAQVSTPAATQIIRFQEAIGPFGGQLTTSSGMPVEQCQTYSLDKSIMANDFLMDNLFNFARERIPERTVHAPGMCGYGYFELTRDLSHITKADYLNGVGKKTPIAVRFSITLGSKGTPDLVLGARGFSIKYYTREGNFDMAMFNIPVSSFKDPLDAHGTRASRNNPATNLPDPDMAWDTITLHPEFLHAMSFLFAGYGQPAGIRHITGFSAHNYQLENKCGETHFAKMSFIPVAGIKNLDPAEASKLNAENPHYMATTMYNEIASGNPIEWTVNFQIFNMTDYKKLGAQIFDTTRTVDDKKYPYIPVGKLVLDRNPTNFFAQCEQLAFCPCRVVPGILGAPDKLYEARRMNYRDAQNYRLGGNHNNIPVNYPYMSVNPLNTYNRDGVPPVLDNGGDAPNYFPNSFSGPTAYDTQCSRLISIEEEKPYNMDLVQNLYANVFTEHEKELVVNNVVAQLKRVNVPRVVVKAVELFKIANEEVGRKIEEGLKK</sequence>
<reference evidence="11" key="1">
    <citation type="submission" date="2025-08" db="UniProtKB">
        <authorList>
            <consortium name="RefSeq"/>
        </authorList>
    </citation>
    <scope>IDENTIFICATION</scope>
</reference>
<dbReference type="PROSITE" id="PS51402">
    <property type="entry name" value="CATALASE_3"/>
    <property type="match status" value="1"/>
</dbReference>
<gene>
    <name evidence="11" type="primary">LOC112053146</name>
</gene>
<keyword evidence="10" id="KW-1185">Reference proteome</keyword>
<keyword evidence="5" id="KW-0560">Oxidoreductase</keyword>
<proteinExistence type="inferred from homology"/>
<protein>
    <submittedName>
        <fullName evidence="11">Catalase-like</fullName>
    </submittedName>
</protein>
<feature type="signal peptide" evidence="8">
    <location>
        <begin position="1"/>
        <end position="17"/>
    </location>
</feature>
<dbReference type="InterPro" id="IPR011614">
    <property type="entry name" value="Catalase_core"/>
</dbReference>
<feature type="chain" id="PRO_5047354514" evidence="8">
    <location>
        <begin position="18"/>
        <end position="504"/>
    </location>
</feature>
<dbReference type="InterPro" id="IPR010582">
    <property type="entry name" value="Catalase_immune_responsive"/>
</dbReference>
<dbReference type="SUPFAM" id="SSF56634">
    <property type="entry name" value="Heme-dependent catalase-like"/>
    <property type="match status" value="1"/>
</dbReference>
<evidence type="ECO:0000256" key="7">
    <source>
        <dbReference type="ARBA" id="ARBA00023324"/>
    </source>
</evidence>